<accession>A0ABR5TMX9</accession>
<comment type="caution">
    <text evidence="1">The sequence shown here is derived from an EMBL/GenBank/DDBJ whole genome shotgun (WGS) entry which is preliminary data.</text>
</comment>
<dbReference type="EMBL" id="LSDB01000007">
    <property type="protein sequence ID" value="KXB58720.1"/>
    <property type="molecule type" value="Genomic_DNA"/>
</dbReference>
<reference evidence="1 2" key="1">
    <citation type="submission" date="2016-01" db="EMBL/GenBank/DDBJ databases">
        <authorList>
            <person name="Mitreva M."/>
            <person name="Pepin K.H."/>
            <person name="Mihindukulasuriya K.A."/>
            <person name="Fulton R."/>
            <person name="Fronick C."/>
            <person name="O'Laughlin M."/>
            <person name="Miner T."/>
            <person name="Herter B."/>
            <person name="Rosa B.A."/>
            <person name="Cordes M."/>
            <person name="Tomlinson C."/>
            <person name="Wollam A."/>
            <person name="Palsikar V.B."/>
            <person name="Mardis E.R."/>
            <person name="Wilson R.K."/>
        </authorList>
    </citation>
    <scope>NUCLEOTIDE SEQUENCE [LARGE SCALE GENOMIC DNA]</scope>
    <source>
        <strain evidence="1 2">KA00071</strain>
    </source>
</reference>
<protein>
    <recommendedName>
        <fullName evidence="3">Transposase</fullName>
    </recommendedName>
</protein>
<proteinExistence type="predicted"/>
<name>A0ABR5TMX9_9BACL</name>
<evidence type="ECO:0000313" key="2">
    <source>
        <dbReference type="Proteomes" id="UP000070467"/>
    </source>
</evidence>
<sequence>MLIGAKSENLKFENVLGNKKSYMIIQIKFEIMTERQIFIISFTPKYDHNALFIFAILNAIKYITTDISMKYINLSP</sequence>
<evidence type="ECO:0008006" key="3">
    <source>
        <dbReference type="Google" id="ProtNLM"/>
    </source>
</evidence>
<keyword evidence="2" id="KW-1185">Reference proteome</keyword>
<organism evidence="1 2">
    <name type="scientific">Gemelliphila asaccharolytica</name>
    <dbReference type="NCBI Taxonomy" id="502393"/>
    <lineage>
        <taxon>Bacteria</taxon>
        <taxon>Bacillati</taxon>
        <taxon>Bacillota</taxon>
        <taxon>Bacilli</taxon>
        <taxon>Bacillales</taxon>
        <taxon>Gemellaceae</taxon>
        <taxon>Gemelliphila</taxon>
    </lineage>
</organism>
<dbReference type="Proteomes" id="UP000070467">
    <property type="component" value="Unassembled WGS sequence"/>
</dbReference>
<evidence type="ECO:0000313" key="1">
    <source>
        <dbReference type="EMBL" id="KXB58720.1"/>
    </source>
</evidence>
<gene>
    <name evidence="1" type="ORF">HMPREF1871_00269</name>
</gene>